<dbReference type="PROSITE" id="PS50949">
    <property type="entry name" value="HTH_GNTR"/>
    <property type="match status" value="1"/>
</dbReference>
<dbReference type="InterPro" id="IPR036390">
    <property type="entry name" value="WH_DNA-bd_sf"/>
</dbReference>
<evidence type="ECO:0000256" key="3">
    <source>
        <dbReference type="ARBA" id="ARBA00023163"/>
    </source>
</evidence>
<keyword evidence="2" id="KW-0238">DNA-binding</keyword>
<dbReference type="InterPro" id="IPR008920">
    <property type="entry name" value="TF_FadR/GntR_C"/>
</dbReference>
<dbReference type="InterPro" id="IPR000524">
    <property type="entry name" value="Tscrpt_reg_HTH_GntR"/>
</dbReference>
<dbReference type="Proteomes" id="UP001500974">
    <property type="component" value="Unassembled WGS sequence"/>
</dbReference>
<keyword evidence="1" id="KW-0805">Transcription regulation</keyword>
<proteinExistence type="predicted"/>
<dbReference type="Gene3D" id="1.20.120.530">
    <property type="entry name" value="GntR ligand-binding domain-like"/>
    <property type="match status" value="1"/>
</dbReference>
<reference evidence="5 6" key="1">
    <citation type="journal article" date="2019" name="Int. J. Syst. Evol. Microbiol.">
        <title>The Global Catalogue of Microorganisms (GCM) 10K type strain sequencing project: providing services to taxonomists for standard genome sequencing and annotation.</title>
        <authorList>
            <consortium name="The Broad Institute Genomics Platform"/>
            <consortium name="The Broad Institute Genome Sequencing Center for Infectious Disease"/>
            <person name="Wu L."/>
            <person name="Ma J."/>
        </authorList>
    </citation>
    <scope>NUCLEOTIDE SEQUENCE [LARGE SCALE GENOMIC DNA]</scope>
    <source>
        <strain evidence="5 6">JCM 14917</strain>
    </source>
</reference>
<dbReference type="PANTHER" id="PTHR43537:SF24">
    <property type="entry name" value="GLUCONATE OPERON TRANSCRIPTIONAL REPRESSOR"/>
    <property type="match status" value="1"/>
</dbReference>
<comment type="caution">
    <text evidence="5">The sequence shown here is derived from an EMBL/GenBank/DDBJ whole genome shotgun (WGS) entry which is preliminary data.</text>
</comment>
<accession>A0ABN3ASI5</accession>
<feature type="domain" description="HTH gntR-type" evidence="4">
    <location>
        <begin position="21"/>
        <end position="88"/>
    </location>
</feature>
<gene>
    <name evidence="5" type="ORF">GCM10009784_09760</name>
</gene>
<protein>
    <submittedName>
        <fullName evidence="5">GntR family transcriptional regulator</fullName>
    </submittedName>
</protein>
<dbReference type="InterPro" id="IPR011711">
    <property type="entry name" value="GntR_C"/>
</dbReference>
<dbReference type="SUPFAM" id="SSF46785">
    <property type="entry name" value="Winged helix' DNA-binding domain"/>
    <property type="match status" value="1"/>
</dbReference>
<dbReference type="InterPro" id="IPR036388">
    <property type="entry name" value="WH-like_DNA-bd_sf"/>
</dbReference>
<evidence type="ECO:0000259" key="4">
    <source>
        <dbReference type="PROSITE" id="PS50949"/>
    </source>
</evidence>
<dbReference type="EMBL" id="BAAAON010000001">
    <property type="protein sequence ID" value="GAA2173838.1"/>
    <property type="molecule type" value="Genomic_DNA"/>
</dbReference>
<evidence type="ECO:0000256" key="1">
    <source>
        <dbReference type="ARBA" id="ARBA00023015"/>
    </source>
</evidence>
<name>A0ABN3ASI5_9MICC</name>
<evidence type="ECO:0000313" key="6">
    <source>
        <dbReference type="Proteomes" id="UP001500974"/>
    </source>
</evidence>
<evidence type="ECO:0000313" key="5">
    <source>
        <dbReference type="EMBL" id="GAA2173838.1"/>
    </source>
</evidence>
<dbReference type="Pfam" id="PF07729">
    <property type="entry name" value="FCD"/>
    <property type="match status" value="1"/>
</dbReference>
<keyword evidence="6" id="KW-1185">Reference proteome</keyword>
<dbReference type="SMART" id="SM00895">
    <property type="entry name" value="FCD"/>
    <property type="match status" value="1"/>
</dbReference>
<dbReference type="CDD" id="cd07377">
    <property type="entry name" value="WHTH_GntR"/>
    <property type="match status" value="1"/>
</dbReference>
<dbReference type="SMART" id="SM00345">
    <property type="entry name" value="HTH_GNTR"/>
    <property type="match status" value="1"/>
</dbReference>
<dbReference type="PANTHER" id="PTHR43537">
    <property type="entry name" value="TRANSCRIPTIONAL REGULATOR, GNTR FAMILY"/>
    <property type="match status" value="1"/>
</dbReference>
<dbReference type="Pfam" id="PF00392">
    <property type="entry name" value="GntR"/>
    <property type="match status" value="1"/>
</dbReference>
<evidence type="ECO:0000256" key="2">
    <source>
        <dbReference type="ARBA" id="ARBA00023125"/>
    </source>
</evidence>
<organism evidence="5 6">
    <name type="scientific">Arthrobacter parietis</name>
    <dbReference type="NCBI Taxonomy" id="271434"/>
    <lineage>
        <taxon>Bacteria</taxon>
        <taxon>Bacillati</taxon>
        <taxon>Actinomycetota</taxon>
        <taxon>Actinomycetes</taxon>
        <taxon>Micrococcales</taxon>
        <taxon>Micrococcaceae</taxon>
        <taxon>Arthrobacter</taxon>
    </lineage>
</organism>
<keyword evidence="3" id="KW-0804">Transcription</keyword>
<sequence length="235" mass="25881">MVDIAFGPSVVVQTAGDIKPGSKSEQAYISIKARIVEGTFSPGYRLVLAKIAEDLGFSVVPVREAIRRLEAEGLVKFERNVGATVSGIDPTEYLYTMQTLSIVEGAATALSAPLIDSAAVARARAVNKEMHDCLDHFDPVRFTRLNQDFHSVLFEHCPNPHILDLVHRGWNRLATLRSSTFRFVPGRARESVSEHEDLLQLIESDADADTIERAARRHRSATLDAYLAQAPATTQ</sequence>
<dbReference type="SUPFAM" id="SSF48008">
    <property type="entry name" value="GntR ligand-binding domain-like"/>
    <property type="match status" value="1"/>
</dbReference>
<dbReference type="Gene3D" id="1.10.10.10">
    <property type="entry name" value="Winged helix-like DNA-binding domain superfamily/Winged helix DNA-binding domain"/>
    <property type="match status" value="1"/>
</dbReference>